<keyword evidence="2" id="KW-0472">Membrane</keyword>
<dbReference type="InParanoid" id="A0A067P059"/>
<evidence type="ECO:0000256" key="2">
    <source>
        <dbReference type="SAM" id="Phobius"/>
    </source>
</evidence>
<dbReference type="VEuPathDB" id="FungiDB:PLEOSDRAFT_1069175"/>
<feature type="transmembrane region" description="Helical" evidence="2">
    <location>
        <begin position="65"/>
        <end position="86"/>
    </location>
</feature>
<feature type="transmembrane region" description="Helical" evidence="2">
    <location>
        <begin position="98"/>
        <end position="120"/>
    </location>
</feature>
<dbReference type="HOGENOM" id="CLU_063096_0_0_1"/>
<feature type="transmembrane region" description="Helical" evidence="2">
    <location>
        <begin position="177"/>
        <end position="198"/>
    </location>
</feature>
<dbReference type="Proteomes" id="UP000027073">
    <property type="component" value="Unassembled WGS sequence"/>
</dbReference>
<evidence type="ECO:0000313" key="3">
    <source>
        <dbReference type="EMBL" id="KDQ32630.1"/>
    </source>
</evidence>
<proteinExistence type="predicted"/>
<accession>A0A067P059</accession>
<feature type="transmembrane region" description="Helical" evidence="2">
    <location>
        <begin position="30"/>
        <end position="53"/>
    </location>
</feature>
<dbReference type="EMBL" id="KL198004">
    <property type="protein sequence ID" value="KDQ32630.1"/>
    <property type="molecule type" value="Genomic_DNA"/>
</dbReference>
<dbReference type="OrthoDB" id="3352285at2759"/>
<sequence length="313" mass="34494">MDYSRPAPPQGPPPTYAFVTRYYKRTLRPFVLLFAFLGALWSLFSAIGFFRAINIEKAEHPQLSTFSIALGALYMAVCVIEIIGVVGSAMQKLALVRIYALASVLAFVIVLAAGIMRIVIHFQFKDVLIKECSDSTNGRTIVFRYGLFGPITSDTINPEEADRWCRRAWDRDSWGEIVSLLIILFLAGMFASIAFAYYRQVLDPSSPANASRAPSSQVRAAGYPTYYNPPYNASTVPNLGYSQPPQQYPPPPGPPPQHRDETFVPPYDGKPPGYGAGDSGDFIGGKDDKENPFADFDERDVTSRPGPGGRDAF</sequence>
<evidence type="ECO:0000256" key="1">
    <source>
        <dbReference type="SAM" id="MobiDB-lite"/>
    </source>
</evidence>
<protein>
    <submittedName>
        <fullName evidence="3">Uncharacterized protein</fullName>
    </submittedName>
</protein>
<reference evidence="4" key="1">
    <citation type="journal article" date="2014" name="Proc. Natl. Acad. Sci. U.S.A.">
        <title>Extensive sampling of basidiomycete genomes demonstrates inadequacy of the white-rot/brown-rot paradigm for wood decay fungi.</title>
        <authorList>
            <person name="Riley R."/>
            <person name="Salamov A.A."/>
            <person name="Brown D.W."/>
            <person name="Nagy L.G."/>
            <person name="Floudas D."/>
            <person name="Held B.W."/>
            <person name="Levasseur A."/>
            <person name="Lombard V."/>
            <person name="Morin E."/>
            <person name="Otillar R."/>
            <person name="Lindquist E.A."/>
            <person name="Sun H."/>
            <person name="LaButti K.M."/>
            <person name="Schmutz J."/>
            <person name="Jabbour D."/>
            <person name="Luo H."/>
            <person name="Baker S.E."/>
            <person name="Pisabarro A.G."/>
            <person name="Walton J.D."/>
            <person name="Blanchette R.A."/>
            <person name="Henrissat B."/>
            <person name="Martin F."/>
            <person name="Cullen D."/>
            <person name="Hibbett D.S."/>
            <person name="Grigoriev I.V."/>
        </authorList>
    </citation>
    <scope>NUCLEOTIDE SEQUENCE [LARGE SCALE GENOMIC DNA]</scope>
    <source>
        <strain evidence="4">PC15</strain>
    </source>
</reference>
<keyword evidence="2" id="KW-1133">Transmembrane helix</keyword>
<keyword evidence="2" id="KW-0812">Transmembrane</keyword>
<name>A0A067P059_PLEO1</name>
<feature type="compositionally biased region" description="Pro residues" evidence="1">
    <location>
        <begin position="246"/>
        <end position="256"/>
    </location>
</feature>
<dbReference type="AlphaFoldDB" id="A0A067P059"/>
<evidence type="ECO:0000313" key="4">
    <source>
        <dbReference type="Proteomes" id="UP000027073"/>
    </source>
</evidence>
<feature type="region of interest" description="Disordered" evidence="1">
    <location>
        <begin position="234"/>
        <end position="313"/>
    </location>
</feature>
<gene>
    <name evidence="3" type="ORF">PLEOSDRAFT_1069175</name>
</gene>
<organism evidence="3 4">
    <name type="scientific">Pleurotus ostreatus (strain PC15)</name>
    <name type="common">Oyster mushroom</name>
    <dbReference type="NCBI Taxonomy" id="1137138"/>
    <lineage>
        <taxon>Eukaryota</taxon>
        <taxon>Fungi</taxon>
        <taxon>Dikarya</taxon>
        <taxon>Basidiomycota</taxon>
        <taxon>Agaricomycotina</taxon>
        <taxon>Agaricomycetes</taxon>
        <taxon>Agaricomycetidae</taxon>
        <taxon>Agaricales</taxon>
        <taxon>Pleurotineae</taxon>
        <taxon>Pleurotaceae</taxon>
        <taxon>Pleurotus</taxon>
    </lineage>
</organism>